<keyword evidence="1" id="KW-0472">Membrane</keyword>
<reference evidence="2 3" key="1">
    <citation type="submission" date="2023-03" db="EMBL/GenBank/DDBJ databases">
        <title>High recombination rates correlate with genetic variation in Cardiocondyla obscurior ants.</title>
        <authorList>
            <person name="Errbii M."/>
        </authorList>
    </citation>
    <scope>NUCLEOTIDE SEQUENCE [LARGE SCALE GENOMIC DNA]</scope>
    <source>
        <strain evidence="2">Alpha-2009</strain>
        <tissue evidence="2">Whole body</tissue>
    </source>
</reference>
<accession>A0AAW2H0E2</accession>
<proteinExistence type="predicted"/>
<dbReference type="AlphaFoldDB" id="A0AAW2H0E2"/>
<keyword evidence="1" id="KW-1133">Transmembrane helix</keyword>
<feature type="transmembrane region" description="Helical" evidence="1">
    <location>
        <begin position="39"/>
        <end position="62"/>
    </location>
</feature>
<keyword evidence="1" id="KW-0812">Transmembrane</keyword>
<protein>
    <submittedName>
        <fullName evidence="2">Uncharacterized protein</fullName>
    </submittedName>
</protein>
<name>A0AAW2H0E2_9HYME</name>
<dbReference type="EMBL" id="JADYXP020000001">
    <property type="protein sequence ID" value="KAL0133027.1"/>
    <property type="molecule type" value="Genomic_DNA"/>
</dbReference>
<evidence type="ECO:0000313" key="3">
    <source>
        <dbReference type="Proteomes" id="UP001430953"/>
    </source>
</evidence>
<evidence type="ECO:0000256" key="1">
    <source>
        <dbReference type="SAM" id="Phobius"/>
    </source>
</evidence>
<keyword evidence="3" id="KW-1185">Reference proteome</keyword>
<sequence>MKLSMTQLAAFNWSCRHSISSIVKRLVSCHSITNLPLSILKLASAVFSDVYFLVAFACYYCGYYK</sequence>
<organism evidence="2 3">
    <name type="scientific">Cardiocondyla obscurior</name>
    <dbReference type="NCBI Taxonomy" id="286306"/>
    <lineage>
        <taxon>Eukaryota</taxon>
        <taxon>Metazoa</taxon>
        <taxon>Ecdysozoa</taxon>
        <taxon>Arthropoda</taxon>
        <taxon>Hexapoda</taxon>
        <taxon>Insecta</taxon>
        <taxon>Pterygota</taxon>
        <taxon>Neoptera</taxon>
        <taxon>Endopterygota</taxon>
        <taxon>Hymenoptera</taxon>
        <taxon>Apocrita</taxon>
        <taxon>Aculeata</taxon>
        <taxon>Formicoidea</taxon>
        <taxon>Formicidae</taxon>
        <taxon>Myrmicinae</taxon>
        <taxon>Cardiocondyla</taxon>
    </lineage>
</organism>
<dbReference type="Proteomes" id="UP001430953">
    <property type="component" value="Unassembled WGS sequence"/>
</dbReference>
<gene>
    <name evidence="2" type="ORF">PUN28_000639</name>
</gene>
<comment type="caution">
    <text evidence="2">The sequence shown here is derived from an EMBL/GenBank/DDBJ whole genome shotgun (WGS) entry which is preliminary data.</text>
</comment>
<evidence type="ECO:0000313" key="2">
    <source>
        <dbReference type="EMBL" id="KAL0133027.1"/>
    </source>
</evidence>